<proteinExistence type="predicted"/>
<reference evidence="2" key="1">
    <citation type="journal article" date="2019" name="PLoS ONE">
        <title>Hiding in plain sight: New virus genomes discovered via a systematic analysis of fungal public transcriptomes.</title>
        <authorList>
            <person name="Gilbert K.B."/>
            <person name="Holcomb E.E."/>
            <person name="Allscheid R.L."/>
            <person name="Carrington J.C."/>
        </authorList>
    </citation>
    <scope>NUCLEOTIDE SEQUENCE</scope>
    <source>
        <strain evidence="2">AeFv1CBS 707.79</strain>
    </source>
</reference>
<evidence type="ECO:0000313" key="2">
    <source>
        <dbReference type="EMBL" id="AZT88651.1"/>
    </source>
</evidence>
<evidence type="ECO:0000256" key="1">
    <source>
        <dbReference type="SAM" id="Coils"/>
    </source>
</evidence>
<organism evidence="2 3">
    <name type="scientific">Aspergillus ellipticus fusarivirus 1</name>
    <dbReference type="NCBI Taxonomy" id="2501216"/>
    <lineage>
        <taxon>Viruses</taxon>
        <taxon>Riboviria</taxon>
        <taxon>Orthornavirae</taxon>
        <taxon>Pisuviricota</taxon>
        <taxon>Duplopiviricetes</taxon>
        <taxon>Durnavirales</taxon>
        <taxon>Fusariviridae</taxon>
        <taxon>Alphafusarivirus</taxon>
        <taxon>Alphafusarivirus aspergilli</taxon>
    </lineage>
</organism>
<keyword evidence="1" id="KW-0175">Coiled coil</keyword>
<sequence length="482" mass="53579">MLAMSVSNNNATLKSLRAKLDSAFAKFNQASEVEVGPYRCRAVPQAALTVYQKNLNEALALCVQSEDTESLMKHSAQLEGLRTEKTRLEAANSEARNSIAALKTEMAAIKAGKDSERTQLSETITSLEGQRASLKESLAAKEKESAELKQSMLALRKSANVDGAERVAAAKATVASEVQEAHNQLQRVNQELLNARRNFDSRALYIKELEDKIAGHRSKQMEISEAMEMAKEAAFVKQLAAPVDIQSGLVKTILGRTGLEWLQKVELQSRVDARERAYQLLQATAKGASGPIKDLHQVIRICFDWLKLQSFSVKQAILPWLRTVENDLRSGKVKAARYYRELLERVIKQYKNAKAMSEPVALGGQPKSKWPSHFKFAWWNPIHVFAWARAKAQAKPKGKDGWFSRLTKGVFTTTKEAFTALSGHALELSDRVLGGVKTLTPFLPWPRQSGQEVFDAEKKEESNPTYASTLKAGIELVDEPID</sequence>
<evidence type="ECO:0000313" key="3">
    <source>
        <dbReference type="Proteomes" id="UP000831860"/>
    </source>
</evidence>
<gene>
    <name evidence="2" type="ORF">AeFV1_gp2</name>
</gene>
<name>A0AAD2JFM6_9VIRU</name>
<keyword evidence="3" id="KW-1185">Reference proteome</keyword>
<dbReference type="EMBL" id="MK279500">
    <property type="protein sequence ID" value="AZT88651.1"/>
    <property type="molecule type" value="Genomic_RNA"/>
</dbReference>
<dbReference type="Proteomes" id="UP000831860">
    <property type="component" value="Segment"/>
</dbReference>
<feature type="coiled-coil region" evidence="1">
    <location>
        <begin position="71"/>
        <end position="226"/>
    </location>
</feature>
<protein>
    <submittedName>
        <fullName evidence="2">Uncharacterized protein</fullName>
    </submittedName>
</protein>
<accession>A0AAD2JFM6</accession>